<dbReference type="Pfam" id="PF12840">
    <property type="entry name" value="HTH_20"/>
    <property type="match status" value="1"/>
</dbReference>
<reference evidence="2" key="1">
    <citation type="journal article" date="2014" name="Int. J. Syst. Evol. Microbiol.">
        <title>Complete genome sequence of Corynebacterium casei LMG S-19264T (=DSM 44701T), isolated from a smear-ripened cheese.</title>
        <authorList>
            <consortium name="US DOE Joint Genome Institute (JGI-PGF)"/>
            <person name="Walter F."/>
            <person name="Albersmeier A."/>
            <person name="Kalinowski J."/>
            <person name="Ruckert C."/>
        </authorList>
    </citation>
    <scope>NUCLEOTIDE SEQUENCE</scope>
    <source>
        <strain evidence="2">CGMCC 1.15152</strain>
    </source>
</reference>
<keyword evidence="3" id="KW-1185">Reference proteome</keyword>
<evidence type="ECO:0000313" key="3">
    <source>
        <dbReference type="Proteomes" id="UP000633205"/>
    </source>
</evidence>
<dbReference type="EMBL" id="BMHO01000003">
    <property type="protein sequence ID" value="GGD46176.1"/>
    <property type="molecule type" value="Genomic_DNA"/>
</dbReference>
<reference evidence="2" key="2">
    <citation type="submission" date="2020-09" db="EMBL/GenBank/DDBJ databases">
        <authorList>
            <person name="Sun Q."/>
            <person name="Zhou Y."/>
        </authorList>
    </citation>
    <scope>NUCLEOTIDE SEQUENCE</scope>
    <source>
        <strain evidence="2">CGMCC 1.15152</strain>
    </source>
</reference>
<comment type="caution">
    <text evidence="2">The sequence shown here is derived from an EMBL/GenBank/DDBJ whole genome shotgun (WGS) entry which is preliminary data.</text>
</comment>
<organism evidence="2 3">
    <name type="scientific">Microbacterium faecale</name>
    <dbReference type="NCBI Taxonomy" id="1804630"/>
    <lineage>
        <taxon>Bacteria</taxon>
        <taxon>Bacillati</taxon>
        <taxon>Actinomycetota</taxon>
        <taxon>Actinomycetes</taxon>
        <taxon>Micrococcales</taxon>
        <taxon>Microbacteriaceae</taxon>
        <taxon>Microbacterium</taxon>
    </lineage>
</organism>
<dbReference type="SMART" id="SM00418">
    <property type="entry name" value="HTH_ARSR"/>
    <property type="match status" value="1"/>
</dbReference>
<dbReference type="InterPro" id="IPR036390">
    <property type="entry name" value="WH_DNA-bd_sf"/>
</dbReference>
<feature type="domain" description="HTH arsR-type" evidence="1">
    <location>
        <begin position="14"/>
        <end position="91"/>
    </location>
</feature>
<sequence>MDGDGQESVAASTAMLKAFSHPVRRAILRALDRLDAARAADLADALDIPANRLSFHLRTLADAGIIEEDPSRARDRRDRVWVPAIRSITFGSAEDPIADEALGAVVVDGHIADHGDIVRRAAAWSMEYLTGRDAVMHGVMSRHAARLTPDEFRDLHQRIQALIDEARTNHDESAPSHMYEIDIVAADDAI</sequence>
<dbReference type="RefSeq" id="WP_188713159.1">
    <property type="nucleotide sequence ID" value="NZ_BMHO01000003.1"/>
</dbReference>
<evidence type="ECO:0000259" key="1">
    <source>
        <dbReference type="SMART" id="SM00418"/>
    </source>
</evidence>
<dbReference type="GO" id="GO:0003700">
    <property type="term" value="F:DNA-binding transcription factor activity"/>
    <property type="evidence" value="ECO:0007669"/>
    <property type="project" value="InterPro"/>
</dbReference>
<gene>
    <name evidence="2" type="ORF">GCM10010915_29300</name>
</gene>
<dbReference type="Gene3D" id="1.10.10.10">
    <property type="entry name" value="Winged helix-like DNA-binding domain superfamily/Winged helix DNA-binding domain"/>
    <property type="match status" value="1"/>
</dbReference>
<proteinExistence type="predicted"/>
<dbReference type="Proteomes" id="UP000633205">
    <property type="component" value="Unassembled WGS sequence"/>
</dbReference>
<name>A0A916YJ36_9MICO</name>
<dbReference type="AlphaFoldDB" id="A0A916YJ36"/>
<dbReference type="InterPro" id="IPR001845">
    <property type="entry name" value="HTH_ArsR_DNA-bd_dom"/>
</dbReference>
<protein>
    <recommendedName>
        <fullName evidence="1">HTH arsR-type domain-containing protein</fullName>
    </recommendedName>
</protein>
<dbReference type="SUPFAM" id="SSF46785">
    <property type="entry name" value="Winged helix' DNA-binding domain"/>
    <property type="match status" value="1"/>
</dbReference>
<dbReference type="InterPro" id="IPR036388">
    <property type="entry name" value="WH-like_DNA-bd_sf"/>
</dbReference>
<evidence type="ECO:0000313" key="2">
    <source>
        <dbReference type="EMBL" id="GGD46176.1"/>
    </source>
</evidence>
<accession>A0A916YJ36</accession>